<keyword evidence="4" id="KW-1185">Reference proteome</keyword>
<evidence type="ECO:0000313" key="4">
    <source>
        <dbReference type="Proteomes" id="UP001595528"/>
    </source>
</evidence>
<dbReference type="SUPFAM" id="SSF53092">
    <property type="entry name" value="Creatinase/prolidase N-terminal domain"/>
    <property type="match status" value="1"/>
</dbReference>
<dbReference type="SUPFAM" id="SSF55920">
    <property type="entry name" value="Creatinase/aminopeptidase"/>
    <property type="match status" value="1"/>
</dbReference>
<dbReference type="Proteomes" id="UP001595528">
    <property type="component" value="Unassembled WGS sequence"/>
</dbReference>
<feature type="domain" description="Peptidase M24" evidence="1">
    <location>
        <begin position="167"/>
        <end position="375"/>
    </location>
</feature>
<dbReference type="InterPro" id="IPR036005">
    <property type="entry name" value="Creatinase/aminopeptidase-like"/>
</dbReference>
<dbReference type="Gene3D" id="3.40.350.10">
    <property type="entry name" value="Creatinase/prolidase N-terminal domain"/>
    <property type="match status" value="1"/>
</dbReference>
<organism evidence="3 4">
    <name type="scientific">Marinibaculum pumilum</name>
    <dbReference type="NCBI Taxonomy" id="1766165"/>
    <lineage>
        <taxon>Bacteria</taxon>
        <taxon>Pseudomonadati</taxon>
        <taxon>Pseudomonadota</taxon>
        <taxon>Alphaproteobacteria</taxon>
        <taxon>Rhodospirillales</taxon>
        <taxon>Rhodospirillaceae</taxon>
        <taxon>Marinibaculum</taxon>
    </lineage>
</organism>
<accession>A0ABV7L055</accession>
<proteinExistence type="predicted"/>
<dbReference type="Gene3D" id="3.90.230.10">
    <property type="entry name" value="Creatinase/methionine aminopeptidase superfamily"/>
    <property type="match status" value="1"/>
</dbReference>
<sequence length="392" mass="42503">MPGRFFTTAEHDQRIAAVRSRMAKAGLDLLVVCDPANIDWLTGYRGWSFYTPQAVLLHQAQDGPLWVGREMDAPAARLTTDLPAAAVIPYPDGYVQSPDRHPADFLAETIRSRGWQAGRIGLEMDGYYFSPRACDILRTALPDARFADSDQLVNWARIVKSPAELSLMRQAALITERVVEAAIAGIAPGIRQCDLVADIYHAQMTGTADFGGDFTAICPLLPTGRGTGTPHLTWTDDPFASGEATIMELAAARRHYHCPMARTVHLGPPPQRLADTAQVVAEGLNAALEAARPGATCAEVEAAWAAVIRRHGLVKESRIGYAVGLNYPPDWGEHTASLRPGDHTVLQENMCFHCIPGIWGDGWGVEISETFVVTAAGGERLCNVSQELVVKS</sequence>
<evidence type="ECO:0000259" key="2">
    <source>
        <dbReference type="Pfam" id="PF01321"/>
    </source>
</evidence>
<dbReference type="InterPro" id="IPR029149">
    <property type="entry name" value="Creatin/AminoP/Spt16_N"/>
</dbReference>
<feature type="domain" description="Creatinase N-terminal" evidence="2">
    <location>
        <begin position="14"/>
        <end position="159"/>
    </location>
</feature>
<dbReference type="Pfam" id="PF00557">
    <property type="entry name" value="Peptidase_M24"/>
    <property type="match status" value="1"/>
</dbReference>
<dbReference type="Pfam" id="PF01321">
    <property type="entry name" value="Creatinase_N"/>
    <property type="match status" value="1"/>
</dbReference>
<comment type="caution">
    <text evidence="3">The sequence shown here is derived from an EMBL/GenBank/DDBJ whole genome shotgun (WGS) entry which is preliminary data.</text>
</comment>
<protein>
    <submittedName>
        <fullName evidence="3">M24 family metallopeptidase</fullName>
    </submittedName>
</protein>
<dbReference type="EMBL" id="JBHRTR010000026">
    <property type="protein sequence ID" value="MFC3227975.1"/>
    <property type="molecule type" value="Genomic_DNA"/>
</dbReference>
<dbReference type="InterPro" id="IPR000587">
    <property type="entry name" value="Creatinase_N"/>
</dbReference>
<reference evidence="4" key="1">
    <citation type="journal article" date="2019" name="Int. J. Syst. Evol. Microbiol.">
        <title>The Global Catalogue of Microorganisms (GCM) 10K type strain sequencing project: providing services to taxonomists for standard genome sequencing and annotation.</title>
        <authorList>
            <consortium name="The Broad Institute Genomics Platform"/>
            <consortium name="The Broad Institute Genome Sequencing Center for Infectious Disease"/>
            <person name="Wu L."/>
            <person name="Ma J."/>
        </authorList>
    </citation>
    <scope>NUCLEOTIDE SEQUENCE [LARGE SCALE GENOMIC DNA]</scope>
    <source>
        <strain evidence="4">KCTC 42964</strain>
    </source>
</reference>
<evidence type="ECO:0000259" key="1">
    <source>
        <dbReference type="Pfam" id="PF00557"/>
    </source>
</evidence>
<dbReference type="RefSeq" id="WP_379900641.1">
    <property type="nucleotide sequence ID" value="NZ_JBHRTR010000026.1"/>
</dbReference>
<evidence type="ECO:0000313" key="3">
    <source>
        <dbReference type="EMBL" id="MFC3227975.1"/>
    </source>
</evidence>
<dbReference type="InterPro" id="IPR050659">
    <property type="entry name" value="Peptidase_M24B"/>
</dbReference>
<dbReference type="InterPro" id="IPR000994">
    <property type="entry name" value="Pept_M24"/>
</dbReference>
<gene>
    <name evidence="3" type="ORF">ACFOGJ_12075</name>
</gene>
<dbReference type="PANTHER" id="PTHR46112">
    <property type="entry name" value="AMINOPEPTIDASE"/>
    <property type="match status" value="1"/>
</dbReference>
<dbReference type="PANTHER" id="PTHR46112:SF2">
    <property type="entry name" value="XAA-PRO AMINOPEPTIDASE P-RELATED"/>
    <property type="match status" value="1"/>
</dbReference>
<dbReference type="CDD" id="cd01066">
    <property type="entry name" value="APP_MetAP"/>
    <property type="match status" value="1"/>
</dbReference>
<name>A0ABV7L055_9PROT</name>